<evidence type="ECO:0000313" key="3">
    <source>
        <dbReference type="Proteomes" id="UP000319383"/>
    </source>
</evidence>
<dbReference type="KEGG" id="sdyn:Mal52_02210"/>
<protein>
    <submittedName>
        <fullName evidence="2">Uncharacterized protein</fullName>
    </submittedName>
</protein>
<name>A0A517ZH09_9PLAN</name>
<organism evidence="2 3">
    <name type="scientific">Symmachiella dynata</name>
    <dbReference type="NCBI Taxonomy" id="2527995"/>
    <lineage>
        <taxon>Bacteria</taxon>
        <taxon>Pseudomonadati</taxon>
        <taxon>Planctomycetota</taxon>
        <taxon>Planctomycetia</taxon>
        <taxon>Planctomycetales</taxon>
        <taxon>Planctomycetaceae</taxon>
        <taxon>Symmachiella</taxon>
    </lineage>
</organism>
<dbReference type="Proteomes" id="UP000319383">
    <property type="component" value="Chromosome"/>
</dbReference>
<feature type="transmembrane region" description="Helical" evidence="1">
    <location>
        <begin position="12"/>
        <end position="29"/>
    </location>
</feature>
<keyword evidence="1" id="KW-0472">Membrane</keyword>
<dbReference type="RefSeq" id="WP_145373766.1">
    <property type="nucleotide sequence ID" value="NZ_CP036276.1"/>
</dbReference>
<gene>
    <name evidence="2" type="ORF">Mal52_02210</name>
</gene>
<accession>A0A517ZH09</accession>
<dbReference type="EMBL" id="CP036276">
    <property type="protein sequence ID" value="QDU41767.1"/>
    <property type="molecule type" value="Genomic_DNA"/>
</dbReference>
<proteinExistence type="predicted"/>
<keyword evidence="3" id="KW-1185">Reference proteome</keyword>
<evidence type="ECO:0000313" key="2">
    <source>
        <dbReference type="EMBL" id="QDU41767.1"/>
    </source>
</evidence>
<evidence type="ECO:0000256" key="1">
    <source>
        <dbReference type="SAM" id="Phobius"/>
    </source>
</evidence>
<dbReference type="AlphaFoldDB" id="A0A517ZH09"/>
<keyword evidence="1" id="KW-0812">Transmembrane</keyword>
<reference evidence="2 3" key="1">
    <citation type="submission" date="2019-02" db="EMBL/GenBank/DDBJ databases">
        <title>Deep-cultivation of Planctomycetes and their phenomic and genomic characterization uncovers novel biology.</title>
        <authorList>
            <person name="Wiegand S."/>
            <person name="Jogler M."/>
            <person name="Boedeker C."/>
            <person name="Pinto D."/>
            <person name="Vollmers J."/>
            <person name="Rivas-Marin E."/>
            <person name="Kohn T."/>
            <person name="Peeters S.H."/>
            <person name="Heuer A."/>
            <person name="Rast P."/>
            <person name="Oberbeckmann S."/>
            <person name="Bunk B."/>
            <person name="Jeske O."/>
            <person name="Meyerdierks A."/>
            <person name="Storesund J.E."/>
            <person name="Kallscheuer N."/>
            <person name="Luecker S."/>
            <person name="Lage O.M."/>
            <person name="Pohl T."/>
            <person name="Merkel B.J."/>
            <person name="Hornburger P."/>
            <person name="Mueller R.-W."/>
            <person name="Bruemmer F."/>
            <person name="Labrenz M."/>
            <person name="Spormann A.M."/>
            <person name="Op den Camp H."/>
            <person name="Overmann J."/>
            <person name="Amann R."/>
            <person name="Jetten M.S.M."/>
            <person name="Mascher T."/>
            <person name="Medema M.H."/>
            <person name="Devos D.P."/>
            <person name="Kaster A.-K."/>
            <person name="Ovreas L."/>
            <person name="Rohde M."/>
            <person name="Galperin M.Y."/>
            <person name="Jogler C."/>
        </authorList>
    </citation>
    <scope>NUCLEOTIDE SEQUENCE [LARGE SCALE GENOMIC DNA]</scope>
    <source>
        <strain evidence="2 3">Mal52</strain>
    </source>
</reference>
<sequence>MKPTATRIARYFTWSFCAVGLLWLGWLAVKIDVDEKIHENIQTVPVVGKVLNELTAFGPVYANFRTHPHGRTTGILTGHCSQEAFWEIKTNWNMDPLEMDSEMSKHFLEMVPANNRPGIIPSDFDIGGVHGSRMIGEREVRLQGAYFPNGERYILKVQTSY</sequence>
<keyword evidence="1" id="KW-1133">Transmembrane helix</keyword>